<dbReference type="VEuPathDB" id="FungiDB:RhiirA1_495729"/>
<comment type="caution">
    <text evidence="1">The sequence shown here is derived from an EMBL/GenBank/DDBJ whole genome shotgun (WGS) entry which is preliminary data.</text>
</comment>
<dbReference type="EMBL" id="LLXI01000465">
    <property type="protein sequence ID" value="PKY46593.1"/>
    <property type="molecule type" value="Genomic_DNA"/>
</dbReference>
<dbReference type="VEuPathDB" id="FungiDB:FUN_015823"/>
<gene>
    <name evidence="1" type="ORF">RhiirA4_461490</name>
</gene>
<protein>
    <submittedName>
        <fullName evidence="1">Uncharacterized protein</fullName>
    </submittedName>
</protein>
<sequence length="150" mass="17400">MNFTYLNNHSNIIPAELIPEYVKLFQTIYDNDISKVGEMSQYLVFAVYDKLNMTPFMWTCFRGHNELAIKILGIVTSQYEPKKNIELFNEGNNTNIINNYDVIDNDDECEDYSGDFSYEHQGSYNQPQSIFLKTKIMTQNPSILSPCLIV</sequence>
<evidence type="ECO:0000313" key="1">
    <source>
        <dbReference type="EMBL" id="PKY46593.1"/>
    </source>
</evidence>
<keyword evidence="2" id="KW-1185">Reference proteome</keyword>
<proteinExistence type="predicted"/>
<dbReference type="AlphaFoldDB" id="A0A2I1GJ00"/>
<dbReference type="Proteomes" id="UP000234323">
    <property type="component" value="Unassembled WGS sequence"/>
</dbReference>
<organism evidence="1 2">
    <name type="scientific">Rhizophagus irregularis</name>
    <dbReference type="NCBI Taxonomy" id="588596"/>
    <lineage>
        <taxon>Eukaryota</taxon>
        <taxon>Fungi</taxon>
        <taxon>Fungi incertae sedis</taxon>
        <taxon>Mucoromycota</taxon>
        <taxon>Glomeromycotina</taxon>
        <taxon>Glomeromycetes</taxon>
        <taxon>Glomerales</taxon>
        <taxon>Glomeraceae</taxon>
        <taxon>Rhizophagus</taxon>
    </lineage>
</organism>
<accession>A0A2I1GJ00</accession>
<evidence type="ECO:0000313" key="2">
    <source>
        <dbReference type="Proteomes" id="UP000234323"/>
    </source>
</evidence>
<name>A0A2I1GJ00_9GLOM</name>
<reference evidence="1 2" key="1">
    <citation type="submission" date="2015-10" db="EMBL/GenBank/DDBJ databases">
        <title>Genome analyses suggest a sexual origin of heterokaryosis in a supposedly ancient asexual fungus.</title>
        <authorList>
            <person name="Ropars J."/>
            <person name="Sedzielewska K."/>
            <person name="Noel J."/>
            <person name="Charron P."/>
            <person name="Farinelli L."/>
            <person name="Marton T."/>
            <person name="Kruger M."/>
            <person name="Pelin A."/>
            <person name="Brachmann A."/>
            <person name="Corradi N."/>
        </authorList>
    </citation>
    <scope>NUCLEOTIDE SEQUENCE [LARGE SCALE GENOMIC DNA]</scope>
    <source>
        <strain evidence="1 2">A4</strain>
    </source>
</reference>